<keyword evidence="2" id="KW-1185">Reference proteome</keyword>
<protein>
    <submittedName>
        <fullName evidence="1">Uncharacterized protein</fullName>
    </submittedName>
</protein>
<organism evidence="1 2">
    <name type="scientific">Fimbriiglobus ruber</name>
    <dbReference type="NCBI Taxonomy" id="1908690"/>
    <lineage>
        <taxon>Bacteria</taxon>
        <taxon>Pseudomonadati</taxon>
        <taxon>Planctomycetota</taxon>
        <taxon>Planctomycetia</taxon>
        <taxon>Gemmatales</taxon>
        <taxon>Gemmataceae</taxon>
        <taxon>Fimbriiglobus</taxon>
    </lineage>
</organism>
<evidence type="ECO:0000313" key="2">
    <source>
        <dbReference type="Proteomes" id="UP000214646"/>
    </source>
</evidence>
<evidence type="ECO:0000313" key="1">
    <source>
        <dbReference type="EMBL" id="OWK37846.1"/>
    </source>
</evidence>
<dbReference type="EMBL" id="NIDE01000014">
    <property type="protein sequence ID" value="OWK37846.1"/>
    <property type="molecule type" value="Genomic_DNA"/>
</dbReference>
<gene>
    <name evidence="1" type="ORF">FRUB_06966</name>
</gene>
<comment type="caution">
    <text evidence="1">The sequence shown here is derived from an EMBL/GenBank/DDBJ whole genome shotgun (WGS) entry which is preliminary data.</text>
</comment>
<sequence length="71" mass="7855">MGAISQRLDELLKESVHQRTGRRVTGLAVELVQETVVLRGRTGSYYVKQLAQQGVRDVLPQNPLQNAIVVA</sequence>
<accession>A0A225DK79</accession>
<dbReference type="Proteomes" id="UP000214646">
    <property type="component" value="Unassembled WGS sequence"/>
</dbReference>
<proteinExistence type="predicted"/>
<dbReference type="AlphaFoldDB" id="A0A225DK79"/>
<reference evidence="2" key="1">
    <citation type="submission" date="2017-06" db="EMBL/GenBank/DDBJ databases">
        <title>Genome analysis of Fimbriiglobus ruber SP5, the first member of the order Planctomycetales with confirmed chitinolytic capability.</title>
        <authorList>
            <person name="Ravin N.V."/>
            <person name="Rakitin A.L."/>
            <person name="Ivanova A.A."/>
            <person name="Beletsky A.V."/>
            <person name="Kulichevskaya I.S."/>
            <person name="Mardanov A.V."/>
            <person name="Dedysh S.N."/>
        </authorList>
    </citation>
    <scope>NUCLEOTIDE SEQUENCE [LARGE SCALE GENOMIC DNA]</scope>
    <source>
        <strain evidence="2">SP5</strain>
    </source>
</reference>
<name>A0A225DK79_9BACT</name>